<evidence type="ECO:0000313" key="4">
    <source>
        <dbReference type="Proteomes" id="UP001295684"/>
    </source>
</evidence>
<proteinExistence type="predicted"/>
<reference evidence="3" key="1">
    <citation type="submission" date="2023-07" db="EMBL/GenBank/DDBJ databases">
        <authorList>
            <consortium name="AG Swart"/>
            <person name="Singh M."/>
            <person name="Singh A."/>
            <person name="Seah K."/>
            <person name="Emmerich C."/>
        </authorList>
    </citation>
    <scope>NUCLEOTIDE SEQUENCE</scope>
    <source>
        <strain evidence="3">DP1</strain>
    </source>
</reference>
<evidence type="ECO:0000313" key="3">
    <source>
        <dbReference type="EMBL" id="CAI2387239.1"/>
    </source>
</evidence>
<feature type="region of interest" description="Disordered" evidence="1">
    <location>
        <begin position="366"/>
        <end position="411"/>
    </location>
</feature>
<gene>
    <name evidence="3" type="ORF">ECRASSUSDP1_LOCUS28868</name>
</gene>
<evidence type="ECO:0000256" key="2">
    <source>
        <dbReference type="SAM" id="Phobius"/>
    </source>
</evidence>
<organism evidence="3 4">
    <name type="scientific">Euplotes crassus</name>
    <dbReference type="NCBI Taxonomy" id="5936"/>
    <lineage>
        <taxon>Eukaryota</taxon>
        <taxon>Sar</taxon>
        <taxon>Alveolata</taxon>
        <taxon>Ciliophora</taxon>
        <taxon>Intramacronucleata</taxon>
        <taxon>Spirotrichea</taxon>
        <taxon>Hypotrichia</taxon>
        <taxon>Euplotida</taxon>
        <taxon>Euplotidae</taxon>
        <taxon>Moneuplotes</taxon>
    </lineage>
</organism>
<dbReference type="AlphaFoldDB" id="A0AAD1Y9Z3"/>
<evidence type="ECO:0008006" key="5">
    <source>
        <dbReference type="Google" id="ProtNLM"/>
    </source>
</evidence>
<protein>
    <recommendedName>
        <fullName evidence="5">Tetraspanin family protein</fullName>
    </recommendedName>
</protein>
<feature type="transmembrane region" description="Helical" evidence="2">
    <location>
        <begin position="57"/>
        <end position="81"/>
    </location>
</feature>
<keyword evidence="4" id="KW-1185">Reference proteome</keyword>
<sequence>MCCIFRSCKVKTVKILLLIFSLLQVAGIAMFIYLVDMVKDSPIFGILFDGSETVETYLYYTCLLTLFYLIIITFCGVCMAFKRYGAFHYCFFIFLNLLTFYCIIYGAIIMGLSVYMANKVDETCKFTGSSDSLAIRLENVYPDAAAVFCTSSCPCYIGSSSYSSGMTYATTSSSGNKKVQECDKYLMDAYANYEIDFNDVEELKRYLGYYGQIEQEYKCSGICAQRAIYYFSDSSSGVPDKSCLDGIKESVRPGDFYIIGVLNLVTGILLFFLWNIQFGLCCRNNKVAQQNKIMQENRGDMEIRGPQDHRGTQGNIGVQGNMGQGREVVLVPADKVDNNGNIHLDGTESRFVLAGEHLNVYEDNKEGFPPIYNNPNNANPNATKPPNRSGGLNISRALNGGQNPGAAGKPSIVSSTIKMASKNEMHDNEGGN</sequence>
<comment type="caution">
    <text evidence="3">The sequence shown here is derived from an EMBL/GenBank/DDBJ whole genome shotgun (WGS) entry which is preliminary data.</text>
</comment>
<name>A0AAD1Y9Z3_EUPCR</name>
<accession>A0AAD1Y9Z3</accession>
<keyword evidence="2" id="KW-1133">Transmembrane helix</keyword>
<dbReference type="EMBL" id="CAMPGE010029754">
    <property type="protein sequence ID" value="CAI2387239.1"/>
    <property type="molecule type" value="Genomic_DNA"/>
</dbReference>
<feature type="transmembrane region" description="Helical" evidence="2">
    <location>
        <begin position="256"/>
        <end position="276"/>
    </location>
</feature>
<keyword evidence="2" id="KW-0472">Membrane</keyword>
<feature type="transmembrane region" description="Helical" evidence="2">
    <location>
        <begin position="15"/>
        <end position="35"/>
    </location>
</feature>
<feature type="transmembrane region" description="Helical" evidence="2">
    <location>
        <begin position="93"/>
        <end position="117"/>
    </location>
</feature>
<dbReference type="Proteomes" id="UP001295684">
    <property type="component" value="Unassembled WGS sequence"/>
</dbReference>
<feature type="compositionally biased region" description="Low complexity" evidence="1">
    <location>
        <begin position="369"/>
        <end position="387"/>
    </location>
</feature>
<evidence type="ECO:0000256" key="1">
    <source>
        <dbReference type="SAM" id="MobiDB-lite"/>
    </source>
</evidence>
<keyword evidence="2" id="KW-0812">Transmembrane</keyword>